<dbReference type="InterPro" id="IPR003918">
    <property type="entry name" value="NADH_UbQ_OxRdtase"/>
</dbReference>
<dbReference type="PRINTS" id="PR01437">
    <property type="entry name" value="NUOXDRDTASE4"/>
</dbReference>
<feature type="transmembrane region" description="Helical" evidence="7">
    <location>
        <begin position="253"/>
        <end position="273"/>
    </location>
</feature>
<dbReference type="NCBIfam" id="NF004499">
    <property type="entry name" value="PRK05846.1-3"/>
    <property type="match status" value="1"/>
</dbReference>
<feature type="transmembrane region" description="Helical" evidence="7">
    <location>
        <begin position="342"/>
        <end position="360"/>
    </location>
</feature>
<comment type="similarity">
    <text evidence="2">Belongs to the complex I subunit 4 family.</text>
</comment>
<feature type="transmembrane region" description="Helical" evidence="7">
    <location>
        <begin position="380"/>
        <end position="402"/>
    </location>
</feature>
<feature type="transmembrane region" description="Helical" evidence="7">
    <location>
        <begin position="218"/>
        <end position="241"/>
    </location>
</feature>
<sequence>MTLTILGVPILTFLTFFPTVGALLILLLPSSKPRTVRVTAFLVSLFTFAASIPLFTLFDSTQRGMQFTEQSAWVPDLGITYHMGLDGISMLLILLTTLLTAVSILASFSAITTRVKAYMVTFLLLETGMIGVFVSLDLFLFYIFWEVMLIPMYLLIGVWGGPRRVYAAVKFILYTVAGSLVMLVGILKLYVAHHATTGVYTFDLLQLYDTALDPGTQLWLFGAFALAFAIKVPMFPFHTWLPDAHVEAPTAGSVILAGVLLKMGVYGFLRFAVPLFPEAAMTYTPWIIGLALIGIIYGALVAMVQRDVKKLVAYSSVSHLGFVMLGLFVWNVQGLSGGILQSINHGLSTGALFLAVGILYERRHTREIADFGGLSETLPWFAALFMIVCLSSIGLPGLNGFIGEFLVLLGAFRAWPLVSAIAAVGVILAAVYLLWMYQRVMFGPITHEKNRGLPDLTKREFWTLAPVILLIIWIGVYPNPFLRRLDVSVSELLGRVRTHTLSLKAPPASPSMAVPASAEGAK</sequence>
<feature type="transmembrane region" description="Helical" evidence="7">
    <location>
        <begin position="139"/>
        <end position="159"/>
    </location>
</feature>
<dbReference type="GO" id="GO:0015990">
    <property type="term" value="P:electron transport coupled proton transport"/>
    <property type="evidence" value="ECO:0007669"/>
    <property type="project" value="TreeGrafter"/>
</dbReference>
<evidence type="ECO:0000256" key="5">
    <source>
        <dbReference type="ARBA" id="ARBA00023136"/>
    </source>
</evidence>
<feature type="transmembrane region" description="Helical" evidence="7">
    <location>
        <begin position="115"/>
        <end position="133"/>
    </location>
</feature>
<keyword evidence="4 7" id="KW-1133">Transmembrane helix</keyword>
<dbReference type="PANTHER" id="PTHR43507:SF1">
    <property type="entry name" value="NADH-UBIQUINONE OXIDOREDUCTASE CHAIN 4"/>
    <property type="match status" value="1"/>
</dbReference>
<dbReference type="InterPro" id="IPR010227">
    <property type="entry name" value="NADH_Q_OxRdtase_chainM/4"/>
</dbReference>
<keyword evidence="3 6" id="KW-0812">Transmembrane</keyword>
<evidence type="ECO:0000256" key="7">
    <source>
        <dbReference type="SAM" id="Phobius"/>
    </source>
</evidence>
<dbReference type="GO" id="GO:0048039">
    <property type="term" value="F:ubiquinone binding"/>
    <property type="evidence" value="ECO:0007669"/>
    <property type="project" value="TreeGrafter"/>
</dbReference>
<dbReference type="GO" id="GO:0008137">
    <property type="term" value="F:NADH dehydrogenase (ubiquinone) activity"/>
    <property type="evidence" value="ECO:0007669"/>
    <property type="project" value="InterPro"/>
</dbReference>
<dbReference type="NCBIfam" id="TIGR01972">
    <property type="entry name" value="NDH_I_M"/>
    <property type="match status" value="1"/>
</dbReference>
<feature type="domain" description="NADH:quinone oxidoreductase/Mrp antiporter transmembrane" evidence="8">
    <location>
        <begin position="135"/>
        <end position="424"/>
    </location>
</feature>
<dbReference type="Proteomes" id="UP000316852">
    <property type="component" value="Unassembled WGS sequence"/>
</dbReference>
<evidence type="ECO:0000256" key="4">
    <source>
        <dbReference type="ARBA" id="ARBA00022989"/>
    </source>
</evidence>
<evidence type="ECO:0000256" key="6">
    <source>
        <dbReference type="RuleBase" id="RU000320"/>
    </source>
</evidence>
<evidence type="ECO:0000313" key="9">
    <source>
        <dbReference type="EMBL" id="TMQ60424.1"/>
    </source>
</evidence>
<gene>
    <name evidence="9" type="ORF">E6K76_01955</name>
</gene>
<comment type="subcellular location">
    <subcellularLocation>
        <location evidence="1">Endomembrane system</location>
        <topology evidence="1">Multi-pass membrane protein</topology>
    </subcellularLocation>
    <subcellularLocation>
        <location evidence="6">Membrane</location>
        <topology evidence="6">Multi-pass membrane protein</topology>
    </subcellularLocation>
</comment>
<dbReference type="NCBIfam" id="NF004500">
    <property type="entry name" value="PRK05846.1-4"/>
    <property type="match status" value="1"/>
</dbReference>
<reference evidence="9 10" key="1">
    <citation type="journal article" date="2019" name="Nat. Microbiol.">
        <title>Mediterranean grassland soil C-N compound turnover is dependent on rainfall and depth, and is mediated by genomically divergent microorganisms.</title>
        <authorList>
            <person name="Diamond S."/>
            <person name="Andeer P.F."/>
            <person name="Li Z."/>
            <person name="Crits-Christoph A."/>
            <person name="Burstein D."/>
            <person name="Anantharaman K."/>
            <person name="Lane K.R."/>
            <person name="Thomas B.C."/>
            <person name="Pan C."/>
            <person name="Northen T.R."/>
            <person name="Banfield J.F."/>
        </authorList>
    </citation>
    <scope>NUCLEOTIDE SEQUENCE [LARGE SCALE GENOMIC DNA]</scope>
    <source>
        <strain evidence="9">WS_6</strain>
    </source>
</reference>
<evidence type="ECO:0000256" key="1">
    <source>
        <dbReference type="ARBA" id="ARBA00004127"/>
    </source>
</evidence>
<organism evidence="9 10">
    <name type="scientific">Eiseniibacteriota bacterium</name>
    <dbReference type="NCBI Taxonomy" id="2212470"/>
    <lineage>
        <taxon>Bacteria</taxon>
        <taxon>Candidatus Eiseniibacteriota</taxon>
    </lineage>
</organism>
<protein>
    <submittedName>
        <fullName evidence="9">NADH-quinone oxidoreductase subunit M</fullName>
        <ecNumber evidence="9">1.6.5.11</ecNumber>
    </submittedName>
</protein>
<dbReference type="EC" id="1.6.5.11" evidence="9"/>
<feature type="transmembrane region" description="Helical" evidence="7">
    <location>
        <begin position="87"/>
        <end position="108"/>
    </location>
</feature>
<dbReference type="InterPro" id="IPR001750">
    <property type="entry name" value="ND/Mrp_TM"/>
</dbReference>
<dbReference type="GO" id="GO:0016020">
    <property type="term" value="C:membrane"/>
    <property type="evidence" value="ECO:0007669"/>
    <property type="project" value="UniProtKB-SubCell"/>
</dbReference>
<feature type="transmembrane region" description="Helical" evidence="7">
    <location>
        <begin position="285"/>
        <end position="304"/>
    </location>
</feature>
<feature type="transmembrane region" description="Helical" evidence="7">
    <location>
        <begin position="414"/>
        <end position="435"/>
    </location>
</feature>
<evidence type="ECO:0000256" key="3">
    <source>
        <dbReference type="ARBA" id="ARBA00022692"/>
    </source>
</evidence>
<dbReference type="GO" id="GO:0012505">
    <property type="term" value="C:endomembrane system"/>
    <property type="evidence" value="ECO:0007669"/>
    <property type="project" value="UniProtKB-SubCell"/>
</dbReference>
<dbReference type="GO" id="GO:0042773">
    <property type="term" value="P:ATP synthesis coupled electron transport"/>
    <property type="evidence" value="ECO:0007669"/>
    <property type="project" value="InterPro"/>
</dbReference>
<evidence type="ECO:0000256" key="2">
    <source>
        <dbReference type="ARBA" id="ARBA00009025"/>
    </source>
</evidence>
<proteinExistence type="inferred from homology"/>
<evidence type="ECO:0000259" key="8">
    <source>
        <dbReference type="Pfam" id="PF00361"/>
    </source>
</evidence>
<feature type="transmembrane region" description="Helical" evidence="7">
    <location>
        <begin position="171"/>
        <end position="191"/>
    </location>
</feature>
<feature type="transmembrane region" description="Helical" evidence="7">
    <location>
        <begin position="461"/>
        <end position="478"/>
    </location>
</feature>
<evidence type="ECO:0000313" key="10">
    <source>
        <dbReference type="Proteomes" id="UP000316852"/>
    </source>
</evidence>
<dbReference type="EMBL" id="VBOW01000014">
    <property type="protein sequence ID" value="TMQ60424.1"/>
    <property type="molecule type" value="Genomic_DNA"/>
</dbReference>
<dbReference type="PANTHER" id="PTHR43507">
    <property type="entry name" value="NADH-UBIQUINONE OXIDOREDUCTASE CHAIN 4"/>
    <property type="match status" value="1"/>
</dbReference>
<feature type="transmembrane region" description="Helical" evidence="7">
    <location>
        <begin position="311"/>
        <end position="330"/>
    </location>
</feature>
<dbReference type="AlphaFoldDB" id="A0A538TA53"/>
<accession>A0A538TA53</accession>
<keyword evidence="9" id="KW-0560">Oxidoreductase</keyword>
<name>A0A538TA53_UNCEI</name>
<feature type="transmembrane region" description="Helical" evidence="7">
    <location>
        <begin position="40"/>
        <end position="58"/>
    </location>
</feature>
<keyword evidence="5 7" id="KW-0472">Membrane</keyword>
<dbReference type="GO" id="GO:0003954">
    <property type="term" value="F:NADH dehydrogenase activity"/>
    <property type="evidence" value="ECO:0007669"/>
    <property type="project" value="TreeGrafter"/>
</dbReference>
<comment type="caution">
    <text evidence="9">The sequence shown here is derived from an EMBL/GenBank/DDBJ whole genome shotgun (WGS) entry which is preliminary data.</text>
</comment>
<dbReference type="Pfam" id="PF00361">
    <property type="entry name" value="Proton_antipo_M"/>
    <property type="match status" value="1"/>
</dbReference>
<feature type="transmembrane region" description="Helical" evidence="7">
    <location>
        <begin position="6"/>
        <end position="28"/>
    </location>
</feature>